<keyword evidence="4" id="KW-1185">Reference proteome</keyword>
<evidence type="ECO:0000256" key="1">
    <source>
        <dbReference type="ARBA" id="ARBA00006484"/>
    </source>
</evidence>
<sequence>MTASRYYVIGAASGIGGAVHTSLAATGAEVLGLDLNPNDDVVRFDVTAEEDWNSLDLNDCKGLVITSGIRKPAPLAKTSLDDWRDVMDINVTGAFLGLRRLAQVCDGGYDAQGLPVVLVSSAVTSKTVSGQASYNTSKGAIDALVRSAALELAPYGVRVNSVNPGSIRTPMTADGWNDESHANRMRAEIPAGRAGTAEEVAAVIISLLRPEFGYVTGSSWRVDGGWSL</sequence>
<dbReference type="RefSeq" id="WP_082739459.1">
    <property type="nucleotide sequence ID" value="NZ_CP126965.1"/>
</dbReference>
<dbReference type="EMBL" id="SPKT01000002">
    <property type="protein sequence ID" value="TFI01096.1"/>
    <property type="molecule type" value="Genomic_DNA"/>
</dbReference>
<dbReference type="CDD" id="cd05233">
    <property type="entry name" value="SDR_c"/>
    <property type="match status" value="1"/>
</dbReference>
<comment type="similarity">
    <text evidence="1">Belongs to the short-chain dehydrogenases/reductases (SDR) family.</text>
</comment>
<dbReference type="PRINTS" id="PR00081">
    <property type="entry name" value="GDHRDH"/>
</dbReference>
<evidence type="ECO:0000256" key="2">
    <source>
        <dbReference type="ARBA" id="ARBA00023002"/>
    </source>
</evidence>
<dbReference type="SUPFAM" id="SSF51735">
    <property type="entry name" value="NAD(P)-binding Rossmann-fold domains"/>
    <property type="match status" value="1"/>
</dbReference>
<protein>
    <submittedName>
        <fullName evidence="3">SDR family oxidoreductase</fullName>
    </submittedName>
</protein>
<organism evidence="3 4">
    <name type="scientific">Micrococcus lylae</name>
    <dbReference type="NCBI Taxonomy" id="1273"/>
    <lineage>
        <taxon>Bacteria</taxon>
        <taxon>Bacillati</taxon>
        <taxon>Actinomycetota</taxon>
        <taxon>Actinomycetes</taxon>
        <taxon>Micrococcales</taxon>
        <taxon>Micrococcaceae</taxon>
        <taxon>Micrococcus</taxon>
    </lineage>
</organism>
<dbReference type="InterPro" id="IPR002347">
    <property type="entry name" value="SDR_fam"/>
</dbReference>
<name>A0ABY2K3M1_9MICC</name>
<dbReference type="PROSITE" id="PS00061">
    <property type="entry name" value="ADH_SHORT"/>
    <property type="match status" value="1"/>
</dbReference>
<reference evidence="3 4" key="1">
    <citation type="submission" date="2019-03" db="EMBL/GenBank/DDBJ databases">
        <title>Reclassification of Micrococcus aloeverae and Micrococcus yunnanensis as later heterotypic synonyms of Micrococcus luteus.</title>
        <authorList>
            <person name="Huang C.-H."/>
        </authorList>
    </citation>
    <scope>NUCLEOTIDE SEQUENCE [LARGE SCALE GENOMIC DNA]</scope>
    <source>
        <strain evidence="3 4">BCRC 12151</strain>
    </source>
</reference>
<dbReference type="InterPro" id="IPR036291">
    <property type="entry name" value="NAD(P)-bd_dom_sf"/>
</dbReference>
<keyword evidence="2" id="KW-0560">Oxidoreductase</keyword>
<dbReference type="Gene3D" id="3.40.50.720">
    <property type="entry name" value="NAD(P)-binding Rossmann-like Domain"/>
    <property type="match status" value="1"/>
</dbReference>
<dbReference type="PANTHER" id="PTHR43477:SF1">
    <property type="entry name" value="DIHYDROANTICAPSIN 7-DEHYDROGENASE"/>
    <property type="match status" value="1"/>
</dbReference>
<gene>
    <name evidence="3" type="ORF">E4A49_01115</name>
</gene>
<proteinExistence type="inferred from homology"/>
<comment type="caution">
    <text evidence="3">The sequence shown here is derived from an EMBL/GenBank/DDBJ whole genome shotgun (WGS) entry which is preliminary data.</text>
</comment>
<dbReference type="InterPro" id="IPR020904">
    <property type="entry name" value="Sc_DH/Rdtase_CS"/>
</dbReference>
<dbReference type="PANTHER" id="PTHR43477">
    <property type="entry name" value="DIHYDROANTICAPSIN 7-DEHYDROGENASE"/>
    <property type="match status" value="1"/>
</dbReference>
<evidence type="ECO:0000313" key="4">
    <source>
        <dbReference type="Proteomes" id="UP000297477"/>
    </source>
</evidence>
<evidence type="ECO:0000313" key="3">
    <source>
        <dbReference type="EMBL" id="TFI01096.1"/>
    </source>
</evidence>
<dbReference type="InterPro" id="IPR051122">
    <property type="entry name" value="SDR_DHRS6-like"/>
</dbReference>
<dbReference type="Pfam" id="PF13561">
    <property type="entry name" value="adh_short_C2"/>
    <property type="match status" value="1"/>
</dbReference>
<dbReference type="Proteomes" id="UP000297477">
    <property type="component" value="Unassembled WGS sequence"/>
</dbReference>
<accession>A0ABY2K3M1</accession>